<dbReference type="InterPro" id="IPR011322">
    <property type="entry name" value="N-reg_PII-like_a/b"/>
</dbReference>
<dbReference type="AlphaFoldDB" id="A0A1F7FCB6"/>
<name>A0A1F7FCB6_UNCRA</name>
<accession>A0A1F7FCB6</accession>
<gene>
    <name evidence="1" type="ORF">A2519_17985</name>
</gene>
<sequence length="242" mass="25598">MGICCIVQRGRGDDIARVTLETGTCVPSTFFGIGTGVRDKLGLLRVAISAEKEVIQAIASTYDAEMIMDMMIDAGKLDQPGNGFIYIHPLSRGIVNARVSTEAPRHAASMEQIISAIDELKSGFSWRSRGVAEKGAVGSRPYLSSLVGFMLFCDDGTSNDLVSAAMAAGAAGATINKMKLVHSGGADYRTLSPARELCSMIVGEKQVPVIVEALEKAGAFGDNGHAKILLRKVPKACTYLGK</sequence>
<proteinExistence type="predicted"/>
<evidence type="ECO:0000313" key="2">
    <source>
        <dbReference type="Proteomes" id="UP000179243"/>
    </source>
</evidence>
<protein>
    <submittedName>
        <fullName evidence="1">Uncharacterized protein</fullName>
    </submittedName>
</protein>
<organism evidence="1 2">
    <name type="scientific">Candidatus Raymondbacteria bacterium RIFOXYD12_FULL_49_13</name>
    <dbReference type="NCBI Taxonomy" id="1817890"/>
    <lineage>
        <taxon>Bacteria</taxon>
        <taxon>Raymondiibacteriota</taxon>
    </lineage>
</organism>
<comment type="caution">
    <text evidence="1">The sequence shown here is derived from an EMBL/GenBank/DDBJ whole genome shotgun (WGS) entry which is preliminary data.</text>
</comment>
<reference evidence="1 2" key="1">
    <citation type="journal article" date="2016" name="Nat. Commun.">
        <title>Thousands of microbial genomes shed light on interconnected biogeochemical processes in an aquifer system.</title>
        <authorList>
            <person name="Anantharaman K."/>
            <person name="Brown C.T."/>
            <person name="Hug L.A."/>
            <person name="Sharon I."/>
            <person name="Castelle C.J."/>
            <person name="Probst A.J."/>
            <person name="Thomas B.C."/>
            <person name="Singh A."/>
            <person name="Wilkins M.J."/>
            <person name="Karaoz U."/>
            <person name="Brodie E.L."/>
            <person name="Williams K.H."/>
            <person name="Hubbard S.S."/>
            <person name="Banfield J.F."/>
        </authorList>
    </citation>
    <scope>NUCLEOTIDE SEQUENCE [LARGE SCALE GENOMIC DNA]</scope>
</reference>
<dbReference type="EMBL" id="MFYX01000074">
    <property type="protein sequence ID" value="OGK04251.1"/>
    <property type="molecule type" value="Genomic_DNA"/>
</dbReference>
<dbReference type="SUPFAM" id="SSF54913">
    <property type="entry name" value="GlnB-like"/>
    <property type="match status" value="1"/>
</dbReference>
<evidence type="ECO:0000313" key="1">
    <source>
        <dbReference type="EMBL" id="OGK04251.1"/>
    </source>
</evidence>
<dbReference type="Proteomes" id="UP000179243">
    <property type="component" value="Unassembled WGS sequence"/>
</dbReference>